<keyword evidence="4 6" id="KW-0378">Hydrolase</keyword>
<reference evidence="8 9" key="1">
    <citation type="submission" date="2018-01" db="EMBL/GenBank/DDBJ databases">
        <title>The draft genome sequence of Halioglobus japonicus S1-36.</title>
        <authorList>
            <person name="Du Z.-J."/>
            <person name="Shi M.-J."/>
        </authorList>
    </citation>
    <scope>NUCLEOTIDE SEQUENCE [LARGE SCALE GENOMIC DNA]</scope>
    <source>
        <strain evidence="8 9">S1-36</strain>
    </source>
</reference>
<accession>A0AAP8MBL2</accession>
<comment type="function">
    <text evidence="6">Bidirectionally degrades single-stranded DNA into large acid-insoluble oligonucleotides, which are then degraded further into small acid-soluble oligonucleotides.</text>
</comment>
<dbReference type="EC" id="3.1.11.6" evidence="6"/>
<evidence type="ECO:0000256" key="4">
    <source>
        <dbReference type="ARBA" id="ARBA00022801"/>
    </source>
</evidence>
<organism evidence="8 9">
    <name type="scientific">Halioglobus japonicus</name>
    <dbReference type="NCBI Taxonomy" id="930805"/>
    <lineage>
        <taxon>Bacteria</taxon>
        <taxon>Pseudomonadati</taxon>
        <taxon>Pseudomonadota</taxon>
        <taxon>Gammaproteobacteria</taxon>
        <taxon>Cellvibrionales</taxon>
        <taxon>Halieaceae</taxon>
        <taxon>Halioglobus</taxon>
    </lineage>
</organism>
<dbReference type="KEGG" id="hja:BST95_19290"/>
<dbReference type="SUPFAM" id="SSF116842">
    <property type="entry name" value="XseB-like"/>
    <property type="match status" value="1"/>
</dbReference>
<dbReference type="InterPro" id="IPR003761">
    <property type="entry name" value="Exonuc_VII_S"/>
</dbReference>
<sequence length="72" mass="8143">MEKQNLPETLADRLQRLETVVKNLESEDQSIEKSLAEYEEGINLIRKAQADISNAEQKVHILGNTAFGEEES</sequence>
<dbReference type="RefSeq" id="WP_084197645.1">
    <property type="nucleotide sequence ID" value="NZ_BMYL01000006.1"/>
</dbReference>
<dbReference type="GO" id="GO:0005829">
    <property type="term" value="C:cytosol"/>
    <property type="evidence" value="ECO:0007669"/>
    <property type="project" value="TreeGrafter"/>
</dbReference>
<keyword evidence="3 6" id="KW-0540">Nuclease</keyword>
<comment type="subcellular location">
    <subcellularLocation>
        <location evidence="6">Cytoplasm</location>
    </subcellularLocation>
</comment>
<dbReference type="PANTHER" id="PTHR34137">
    <property type="entry name" value="EXODEOXYRIBONUCLEASE 7 SMALL SUBUNIT"/>
    <property type="match status" value="1"/>
</dbReference>
<dbReference type="Proteomes" id="UP000235162">
    <property type="component" value="Unassembled WGS sequence"/>
</dbReference>
<dbReference type="KEGG" id="hja:BST95_00030"/>
<proteinExistence type="inferred from homology"/>
<dbReference type="InterPro" id="IPR037004">
    <property type="entry name" value="Exonuc_VII_ssu_sf"/>
</dbReference>
<evidence type="ECO:0000256" key="6">
    <source>
        <dbReference type="HAMAP-Rule" id="MF_00337"/>
    </source>
</evidence>
<comment type="caution">
    <text evidence="8">The sequence shown here is derived from an EMBL/GenBank/DDBJ whole genome shotgun (WGS) entry which is preliminary data.</text>
</comment>
<comment type="catalytic activity">
    <reaction evidence="6">
        <text>Exonucleolytic cleavage in either 5'- to 3'- or 3'- to 5'-direction to yield nucleoside 5'-phosphates.</text>
        <dbReference type="EC" id="3.1.11.6"/>
    </reaction>
</comment>
<dbReference type="GO" id="GO:0008855">
    <property type="term" value="F:exodeoxyribonuclease VII activity"/>
    <property type="evidence" value="ECO:0007669"/>
    <property type="project" value="UniProtKB-UniRule"/>
</dbReference>
<keyword evidence="5 6" id="KW-0269">Exonuclease</keyword>
<keyword evidence="2 6" id="KW-0963">Cytoplasm</keyword>
<dbReference type="PANTHER" id="PTHR34137:SF1">
    <property type="entry name" value="EXODEOXYRIBONUCLEASE 7 SMALL SUBUNIT"/>
    <property type="match status" value="1"/>
</dbReference>
<dbReference type="HAMAP" id="MF_00337">
    <property type="entry name" value="Exonuc_7_S"/>
    <property type="match status" value="1"/>
</dbReference>
<evidence type="ECO:0000256" key="1">
    <source>
        <dbReference type="ARBA" id="ARBA00009998"/>
    </source>
</evidence>
<evidence type="ECO:0000313" key="8">
    <source>
        <dbReference type="EMBL" id="PLW84726.1"/>
    </source>
</evidence>
<dbReference type="GO" id="GO:0009318">
    <property type="term" value="C:exodeoxyribonuclease VII complex"/>
    <property type="evidence" value="ECO:0007669"/>
    <property type="project" value="UniProtKB-UniRule"/>
</dbReference>
<keyword evidence="9" id="KW-1185">Reference proteome</keyword>
<evidence type="ECO:0000256" key="3">
    <source>
        <dbReference type="ARBA" id="ARBA00022722"/>
    </source>
</evidence>
<keyword evidence="7" id="KW-0175">Coiled coil</keyword>
<dbReference type="AlphaFoldDB" id="A0AAP8MBL2"/>
<dbReference type="NCBIfam" id="TIGR01280">
    <property type="entry name" value="xseB"/>
    <property type="match status" value="1"/>
</dbReference>
<dbReference type="Pfam" id="PF02609">
    <property type="entry name" value="Exonuc_VII_S"/>
    <property type="match status" value="1"/>
</dbReference>
<dbReference type="GO" id="GO:0006308">
    <property type="term" value="P:DNA catabolic process"/>
    <property type="evidence" value="ECO:0007669"/>
    <property type="project" value="UniProtKB-UniRule"/>
</dbReference>
<evidence type="ECO:0000256" key="2">
    <source>
        <dbReference type="ARBA" id="ARBA00022490"/>
    </source>
</evidence>
<evidence type="ECO:0000256" key="5">
    <source>
        <dbReference type="ARBA" id="ARBA00022839"/>
    </source>
</evidence>
<comment type="subunit">
    <text evidence="6">Heterooligomer composed of large and small subunits.</text>
</comment>
<protein>
    <recommendedName>
        <fullName evidence="6">Exodeoxyribonuclease 7 small subunit</fullName>
        <ecNumber evidence="6">3.1.11.6</ecNumber>
    </recommendedName>
    <alternativeName>
        <fullName evidence="6">Exodeoxyribonuclease VII small subunit</fullName>
        <shortName evidence="6">Exonuclease VII small subunit</shortName>
    </alternativeName>
</protein>
<gene>
    <name evidence="6 8" type="primary">xseB</name>
    <name evidence="8" type="ORF">C0029_17125</name>
</gene>
<feature type="coiled-coil region" evidence="7">
    <location>
        <begin position="14"/>
        <end position="65"/>
    </location>
</feature>
<evidence type="ECO:0000256" key="7">
    <source>
        <dbReference type="SAM" id="Coils"/>
    </source>
</evidence>
<dbReference type="Gene3D" id="1.10.287.1040">
    <property type="entry name" value="Exonuclease VII, small subunit"/>
    <property type="match status" value="1"/>
</dbReference>
<evidence type="ECO:0000313" key="9">
    <source>
        <dbReference type="Proteomes" id="UP000235162"/>
    </source>
</evidence>
<name>A0AAP8MBL2_9GAMM</name>
<comment type="similarity">
    <text evidence="1 6">Belongs to the XseB family.</text>
</comment>
<dbReference type="EMBL" id="PKUR01000005">
    <property type="protein sequence ID" value="PLW84726.1"/>
    <property type="molecule type" value="Genomic_DNA"/>
</dbReference>
<dbReference type="KEGG" id="hja:BST95_19355"/>